<keyword evidence="2" id="KW-1133">Transmembrane helix</keyword>
<name>A0ABT2MFE0_9MYCO</name>
<feature type="transmembrane region" description="Helical" evidence="2">
    <location>
        <begin position="292"/>
        <end position="310"/>
    </location>
</feature>
<feature type="domain" description="Threonine/serine exporter-like N-terminal" evidence="3">
    <location>
        <begin position="14"/>
        <end position="250"/>
    </location>
</feature>
<keyword evidence="2" id="KW-0472">Membrane</keyword>
<keyword evidence="2" id="KW-0812">Transmembrane</keyword>
<dbReference type="PANTHER" id="PTHR31082">
    <property type="entry name" value="PHEROMONE-REGULATED MEMBRANE PROTEIN 10"/>
    <property type="match status" value="1"/>
</dbReference>
<protein>
    <submittedName>
        <fullName evidence="4">Threonine/serine exporter family protein</fullName>
    </submittedName>
</protein>
<dbReference type="Proteomes" id="UP001206639">
    <property type="component" value="Unassembled WGS sequence"/>
</dbReference>
<feature type="transmembrane region" description="Helical" evidence="2">
    <location>
        <begin position="140"/>
        <end position="158"/>
    </location>
</feature>
<feature type="transmembrane region" description="Helical" evidence="2">
    <location>
        <begin position="115"/>
        <end position="134"/>
    </location>
</feature>
<feature type="transmembrane region" description="Helical" evidence="2">
    <location>
        <begin position="165"/>
        <end position="184"/>
    </location>
</feature>
<comment type="similarity">
    <text evidence="1">Belongs to the ThrE exporter (TC 2.A.79) family.</text>
</comment>
<dbReference type="InterPro" id="IPR051361">
    <property type="entry name" value="ThrE/Ser_Exporter"/>
</dbReference>
<feature type="transmembrane region" description="Helical" evidence="2">
    <location>
        <begin position="316"/>
        <end position="334"/>
    </location>
</feature>
<evidence type="ECO:0000259" key="3">
    <source>
        <dbReference type="Pfam" id="PF06738"/>
    </source>
</evidence>
<keyword evidence="5" id="KW-1185">Reference proteome</keyword>
<sequence>MPSPDRGPAASASRFVTELGATMSAANYPVTMVRDVMGATSKAYGLDHQFLALPNYVQVGGAEGNGLYIANPDFDLRYDQSFPLAQLVARAPTGTVQPAEGLAELARIRSLDRRFPVWLTVLGYAVQSTGLALILQPTQWSLAGAAVLGLLVGVLAVVGRRIDAVGYMLPTLCAFLVALAVFTFENHWHVGVDSLRALAAPLATFLPGAAITLAVIELSTRHVVSGASRLVAGFMQIVQLAFGILIAAQVAGIADTDLVTTEINRLGPWAPFLGVLVYGLGAMLYFGPPTRFLPWMVLMLYSAYAGQWVGNALLGSYASGFGGGLTLILFALAISHRPNTPPTVSLVLPGFWLLVPGSLGFMGVTQLLGTHDTAIFTATLISMMSIAVGVQTGLLLWRAAIQLTDAPHRRAFHD</sequence>
<feature type="transmembrane region" description="Helical" evidence="2">
    <location>
        <begin position="346"/>
        <end position="368"/>
    </location>
</feature>
<comment type="caution">
    <text evidence="4">The sequence shown here is derived from an EMBL/GenBank/DDBJ whole genome shotgun (WGS) entry which is preliminary data.</text>
</comment>
<evidence type="ECO:0000256" key="2">
    <source>
        <dbReference type="SAM" id="Phobius"/>
    </source>
</evidence>
<feature type="transmembrane region" description="Helical" evidence="2">
    <location>
        <begin position="230"/>
        <end position="254"/>
    </location>
</feature>
<feature type="transmembrane region" description="Helical" evidence="2">
    <location>
        <begin position="196"/>
        <end position="218"/>
    </location>
</feature>
<dbReference type="EMBL" id="JAODWD010000004">
    <property type="protein sequence ID" value="MCT7660100.1"/>
    <property type="molecule type" value="Genomic_DNA"/>
</dbReference>
<organism evidence="4 5">
    <name type="scientific">Mycobacterium deserti</name>
    <dbReference type="NCBI Taxonomy" id="2978347"/>
    <lineage>
        <taxon>Bacteria</taxon>
        <taxon>Bacillati</taxon>
        <taxon>Actinomycetota</taxon>
        <taxon>Actinomycetes</taxon>
        <taxon>Mycobacteriales</taxon>
        <taxon>Mycobacteriaceae</taxon>
        <taxon>Mycobacterium</taxon>
    </lineage>
</organism>
<evidence type="ECO:0000256" key="1">
    <source>
        <dbReference type="ARBA" id="ARBA00034125"/>
    </source>
</evidence>
<accession>A0ABT2MFE0</accession>
<gene>
    <name evidence="4" type="ORF">N4S67_16915</name>
</gene>
<dbReference type="InterPro" id="IPR010619">
    <property type="entry name" value="ThrE-like_N"/>
</dbReference>
<feature type="transmembrane region" description="Helical" evidence="2">
    <location>
        <begin position="374"/>
        <end position="397"/>
    </location>
</feature>
<dbReference type="Pfam" id="PF06738">
    <property type="entry name" value="ThrE"/>
    <property type="match status" value="1"/>
</dbReference>
<feature type="transmembrane region" description="Helical" evidence="2">
    <location>
        <begin position="266"/>
        <end position="285"/>
    </location>
</feature>
<proteinExistence type="inferred from homology"/>
<evidence type="ECO:0000313" key="4">
    <source>
        <dbReference type="EMBL" id="MCT7660100.1"/>
    </source>
</evidence>
<evidence type="ECO:0000313" key="5">
    <source>
        <dbReference type="Proteomes" id="UP001206639"/>
    </source>
</evidence>
<reference evidence="5" key="1">
    <citation type="submission" date="2023-07" db="EMBL/GenBank/DDBJ databases">
        <authorList>
            <person name="Deng Y."/>
            <person name="Zhang Y.-Q."/>
        </authorList>
    </citation>
    <scope>NUCLEOTIDE SEQUENCE [LARGE SCALE GENOMIC DNA]</scope>
    <source>
        <strain evidence="5">CPCC 205710</strain>
    </source>
</reference>
<dbReference type="PANTHER" id="PTHR31082:SF4">
    <property type="entry name" value="PHEROMONE-REGULATED MEMBRANE PROTEIN 10"/>
    <property type="match status" value="1"/>
</dbReference>
<dbReference type="RefSeq" id="WP_260994170.1">
    <property type="nucleotide sequence ID" value="NZ_JAODWD010000004.1"/>
</dbReference>